<keyword evidence="9" id="KW-0121">Carboxypeptidase</keyword>
<sequence>MRILNYFSFGLLIVFTILCGVPLASAQTDSGTVAGRITDASGAVVPNAEVDLTSVDRGVVSHTKSNSSGIYVLPSVAPGIYNLSVSHAGFRQVDLTKLVVNVQSNIEQNFKLQVGSVSESVTVTAGSQQVETGGAVSTVIDHTFIENMPLNGNSLSTLFELTPGVVTNAGSSGGNQAQGGGLSVNGQRGTSNYLTLDGASENIYVPPTVNSSSANVTGQGIAVSASGGTNGLLPIDAVEEYRIQTSTYSAEFGRTPGGQIGIRTRGGTNEFHGSVFENFRNQVMDATDYFIKFLNETQTPLRMNDFGGTLGGPILKNKLFFFVAHETLLMTQPQPGYSEDVPSTCAVQTAASVFQPFLKGFPVGNAGPDASQPLCNPGQPESSTNQPISDIFNESYSTRITDHSTSARLDADLPWRSKAFFRFNIAPSNTVYTGWNPNNSSNNISTFTGGITSQVTQKMVNEVTINYSRNDASFGQSLISYGGNDPAAFTNAVSSIANPATTQFQFNDYVWTGYPTIGPVQDNSLRAWNAIDTVSWTLGRHSLKFGADYLWRNPVLKPYTLALSPTIYDFSGIQSGILDGLSYSEYYSNPNIKLRNLSFFANDTWRITKALTLNYGVRWEINPSPSASGPGLFAVQGNVADSASITEAPAGSALFSTVYTNFAPRIGASYLVSDDPKFGIVLRGGFGIFYDTGTAASAAQAAGEGYPYMGNGQLSNVPYSSINWKSLVSSTPSLPQSTLYITDPDLQAPRTYQWSVTLEQKLGSNSTLTTSYVGNTGHKLASTVEEFNFSANDTPLIVSGGDFKLLTNGASSNYQSLQMQFRSRIGRRLDAIASWTWAHNIDSGDSDFAGSNTVAEYSLRSDSSNDIRHIFSAALHYSPTGVNSGRTLSGITSGWSLDTIALLQTASPISVYANLPYNPSDPEEYEQFNGLASIVPGIAQIISDPTAPGGKRLNPAGFSVPNCLCNGNSIQNGYRLFGLTQWDMAANRSWKIWRETSLTFRVDAFNILNIASFANVNTQFNPSSLRTFGEARNTYAGNSGTGELNPVFQNGGARSLQLSAKIKF</sequence>
<dbReference type="Pfam" id="PF25183">
    <property type="entry name" value="OMP_b-brl_4"/>
    <property type="match status" value="1"/>
</dbReference>
<feature type="domain" description="TonB-dependent transporter Oar-like beta-barrel" evidence="8">
    <location>
        <begin position="264"/>
        <end position="1034"/>
    </location>
</feature>
<evidence type="ECO:0000256" key="7">
    <source>
        <dbReference type="SAM" id="SignalP"/>
    </source>
</evidence>
<evidence type="ECO:0000256" key="3">
    <source>
        <dbReference type="ARBA" id="ARBA00022452"/>
    </source>
</evidence>
<keyword evidence="5" id="KW-0472">Membrane</keyword>
<evidence type="ECO:0000313" key="9">
    <source>
        <dbReference type="EMBL" id="RFU16333.1"/>
    </source>
</evidence>
<dbReference type="GO" id="GO:0044718">
    <property type="term" value="P:siderophore transmembrane transport"/>
    <property type="evidence" value="ECO:0007669"/>
    <property type="project" value="TreeGrafter"/>
</dbReference>
<reference evidence="9 10" key="1">
    <citation type="submission" date="2018-08" db="EMBL/GenBank/DDBJ databases">
        <title>Acidipila sp. 4G-K13, an acidobacterium isolated from forest soil.</title>
        <authorList>
            <person name="Gao Z.-H."/>
            <person name="Qiu L.-H."/>
        </authorList>
    </citation>
    <scope>NUCLEOTIDE SEQUENCE [LARGE SCALE GENOMIC DNA]</scope>
    <source>
        <strain evidence="9 10">4G-K13</strain>
    </source>
</reference>
<keyword evidence="6" id="KW-0998">Cell outer membrane</keyword>
<dbReference type="GO" id="GO:0009279">
    <property type="term" value="C:cell outer membrane"/>
    <property type="evidence" value="ECO:0007669"/>
    <property type="project" value="UniProtKB-SubCell"/>
</dbReference>
<organism evidence="9 10">
    <name type="scientific">Paracidobacterium acidisoli</name>
    <dbReference type="NCBI Taxonomy" id="2303751"/>
    <lineage>
        <taxon>Bacteria</taxon>
        <taxon>Pseudomonadati</taxon>
        <taxon>Acidobacteriota</taxon>
        <taxon>Terriglobia</taxon>
        <taxon>Terriglobales</taxon>
        <taxon>Acidobacteriaceae</taxon>
        <taxon>Paracidobacterium</taxon>
    </lineage>
</organism>
<dbReference type="GO" id="GO:0004180">
    <property type="term" value="F:carboxypeptidase activity"/>
    <property type="evidence" value="ECO:0007669"/>
    <property type="project" value="UniProtKB-KW"/>
</dbReference>
<dbReference type="SUPFAM" id="SSF56935">
    <property type="entry name" value="Porins"/>
    <property type="match status" value="1"/>
</dbReference>
<evidence type="ECO:0000256" key="4">
    <source>
        <dbReference type="ARBA" id="ARBA00022692"/>
    </source>
</evidence>
<dbReference type="Pfam" id="PF13620">
    <property type="entry name" value="CarboxypepD_reg"/>
    <property type="match status" value="1"/>
</dbReference>
<dbReference type="OrthoDB" id="8671598at2"/>
<accession>A0A372IP27</accession>
<dbReference type="AlphaFoldDB" id="A0A372IP27"/>
<dbReference type="InterPro" id="IPR008969">
    <property type="entry name" value="CarboxyPept-like_regulatory"/>
</dbReference>
<evidence type="ECO:0000256" key="5">
    <source>
        <dbReference type="ARBA" id="ARBA00023136"/>
    </source>
</evidence>
<keyword evidence="9" id="KW-0378">Hydrolase</keyword>
<dbReference type="EMBL" id="QVQT01000004">
    <property type="protein sequence ID" value="RFU16333.1"/>
    <property type="molecule type" value="Genomic_DNA"/>
</dbReference>
<dbReference type="PANTHER" id="PTHR30069">
    <property type="entry name" value="TONB-DEPENDENT OUTER MEMBRANE RECEPTOR"/>
    <property type="match status" value="1"/>
</dbReference>
<evidence type="ECO:0000256" key="6">
    <source>
        <dbReference type="ARBA" id="ARBA00023237"/>
    </source>
</evidence>
<evidence type="ECO:0000256" key="2">
    <source>
        <dbReference type="ARBA" id="ARBA00022448"/>
    </source>
</evidence>
<dbReference type="RefSeq" id="WP_117300581.1">
    <property type="nucleotide sequence ID" value="NZ_QVQT02000004.1"/>
</dbReference>
<proteinExistence type="predicted"/>
<keyword evidence="2" id="KW-0813">Transport</keyword>
<dbReference type="Proteomes" id="UP000264702">
    <property type="component" value="Unassembled WGS sequence"/>
</dbReference>
<comment type="subcellular location">
    <subcellularLocation>
        <location evidence="1">Cell outer membrane</location>
        <topology evidence="1">Multi-pass membrane protein</topology>
    </subcellularLocation>
</comment>
<feature type="signal peptide" evidence="7">
    <location>
        <begin position="1"/>
        <end position="26"/>
    </location>
</feature>
<feature type="chain" id="PRO_5016613799" evidence="7">
    <location>
        <begin position="27"/>
        <end position="1064"/>
    </location>
</feature>
<evidence type="ECO:0000256" key="1">
    <source>
        <dbReference type="ARBA" id="ARBA00004571"/>
    </source>
</evidence>
<dbReference type="Gene3D" id="2.60.40.1120">
    <property type="entry name" value="Carboxypeptidase-like, regulatory domain"/>
    <property type="match status" value="1"/>
</dbReference>
<keyword evidence="4" id="KW-0812">Transmembrane</keyword>
<name>A0A372IP27_9BACT</name>
<keyword evidence="10" id="KW-1185">Reference proteome</keyword>
<dbReference type="SUPFAM" id="SSF49464">
    <property type="entry name" value="Carboxypeptidase regulatory domain-like"/>
    <property type="match status" value="1"/>
</dbReference>
<keyword evidence="9" id="KW-0645">Protease</keyword>
<gene>
    <name evidence="9" type="ORF">D0Y96_13165</name>
</gene>
<dbReference type="InterPro" id="IPR057601">
    <property type="entry name" value="Oar-like_b-barrel"/>
</dbReference>
<dbReference type="InterPro" id="IPR036942">
    <property type="entry name" value="Beta-barrel_TonB_sf"/>
</dbReference>
<evidence type="ECO:0000259" key="8">
    <source>
        <dbReference type="Pfam" id="PF25183"/>
    </source>
</evidence>
<dbReference type="GO" id="GO:0015344">
    <property type="term" value="F:siderophore uptake transmembrane transporter activity"/>
    <property type="evidence" value="ECO:0007669"/>
    <property type="project" value="TreeGrafter"/>
</dbReference>
<evidence type="ECO:0000313" key="10">
    <source>
        <dbReference type="Proteomes" id="UP000264702"/>
    </source>
</evidence>
<dbReference type="Gene3D" id="2.40.170.20">
    <property type="entry name" value="TonB-dependent receptor, beta-barrel domain"/>
    <property type="match status" value="1"/>
</dbReference>
<keyword evidence="3" id="KW-1134">Transmembrane beta strand</keyword>
<keyword evidence="7" id="KW-0732">Signal</keyword>
<dbReference type="InterPro" id="IPR039426">
    <property type="entry name" value="TonB-dep_rcpt-like"/>
</dbReference>
<protein>
    <submittedName>
        <fullName evidence="9">Carboxypeptidase regulatory-like domain-containing protein</fullName>
    </submittedName>
</protein>
<dbReference type="PANTHER" id="PTHR30069:SF46">
    <property type="entry name" value="OAR PROTEIN"/>
    <property type="match status" value="1"/>
</dbReference>
<comment type="caution">
    <text evidence="9">The sequence shown here is derived from an EMBL/GenBank/DDBJ whole genome shotgun (WGS) entry which is preliminary data.</text>
</comment>